<evidence type="ECO:0000313" key="2">
    <source>
        <dbReference type="EMBL" id="KYK68673.1"/>
    </source>
</evidence>
<organism evidence="2 3">
    <name type="scientific">Toxoplasma gondii TgCatPRC2</name>
    <dbReference type="NCBI Taxonomy" id="1130821"/>
    <lineage>
        <taxon>Eukaryota</taxon>
        <taxon>Sar</taxon>
        <taxon>Alveolata</taxon>
        <taxon>Apicomplexa</taxon>
        <taxon>Conoidasida</taxon>
        <taxon>Coccidia</taxon>
        <taxon>Eucoccidiorida</taxon>
        <taxon>Eimeriorina</taxon>
        <taxon>Sarcocystidae</taxon>
        <taxon>Toxoplasma</taxon>
    </lineage>
</organism>
<name>A0A151HH22_TOXGO</name>
<proteinExistence type="predicted"/>
<evidence type="ECO:0000313" key="3">
    <source>
        <dbReference type="Proteomes" id="UP000075225"/>
    </source>
</evidence>
<sequence length="30" mass="3511">MTRGRHKRARDESLSSESRSRHASRSRSPE</sequence>
<accession>A0A151HH22</accession>
<dbReference type="Proteomes" id="UP000075225">
    <property type="component" value="Unassembled WGS sequence"/>
</dbReference>
<dbReference type="AlphaFoldDB" id="A0A151HH22"/>
<gene>
    <name evidence="2" type="ORF">TGPRC2_321630A</name>
</gene>
<dbReference type="VEuPathDB" id="ToxoDB:TGPRC2_321630A"/>
<comment type="caution">
    <text evidence="2">The sequence shown here is derived from an EMBL/GenBank/DDBJ whole genome shotgun (WGS) entry which is preliminary data.</text>
</comment>
<evidence type="ECO:0000256" key="1">
    <source>
        <dbReference type="SAM" id="MobiDB-lite"/>
    </source>
</evidence>
<feature type="region of interest" description="Disordered" evidence="1">
    <location>
        <begin position="1"/>
        <end position="30"/>
    </location>
</feature>
<feature type="compositionally biased region" description="Basic residues" evidence="1">
    <location>
        <begin position="21"/>
        <end position="30"/>
    </location>
</feature>
<protein>
    <submittedName>
        <fullName evidence="2">RNA recognition motif-containing protein</fullName>
    </submittedName>
</protein>
<dbReference type="EMBL" id="AHZP02001036">
    <property type="protein sequence ID" value="KYK68673.1"/>
    <property type="molecule type" value="Genomic_DNA"/>
</dbReference>
<reference evidence="3" key="1">
    <citation type="submission" date="2016-03" db="EMBL/GenBank/DDBJ databases">
        <authorList>
            <person name="Sibley D."/>
            <person name="Venepally P."/>
            <person name="Karamycheva S."/>
            <person name="Hadjithomas M."/>
            <person name="Khan A."/>
            <person name="Brunk B."/>
            <person name="Roos D."/>
            <person name="Caler E."/>
            <person name="Lorenzi H."/>
        </authorList>
    </citation>
    <scope>NUCLEOTIDE SEQUENCE [LARGE SCALE GENOMIC DNA]</scope>
    <source>
        <strain evidence="3">TgCatPRC2</strain>
    </source>
</reference>
<feature type="non-terminal residue" evidence="2">
    <location>
        <position position="30"/>
    </location>
</feature>